<protein>
    <recommendedName>
        <fullName evidence="2">Transposase putative helix-turn-helix domain-containing protein</fullName>
    </recommendedName>
</protein>
<feature type="compositionally biased region" description="Basic residues" evidence="1">
    <location>
        <begin position="111"/>
        <end position="122"/>
    </location>
</feature>
<accession>D7FUM4</accession>
<reference evidence="3 4" key="1">
    <citation type="journal article" date="2010" name="Nature">
        <title>The Ectocarpus genome and the independent evolution of multicellularity in brown algae.</title>
        <authorList>
            <person name="Cock J.M."/>
            <person name="Sterck L."/>
            <person name="Rouze P."/>
            <person name="Scornet D."/>
            <person name="Allen A.E."/>
            <person name="Amoutzias G."/>
            <person name="Anthouard V."/>
            <person name="Artiguenave F."/>
            <person name="Aury J.M."/>
            <person name="Badger J.H."/>
            <person name="Beszteri B."/>
            <person name="Billiau K."/>
            <person name="Bonnet E."/>
            <person name="Bothwell J.H."/>
            <person name="Bowler C."/>
            <person name="Boyen C."/>
            <person name="Brownlee C."/>
            <person name="Carrano C.J."/>
            <person name="Charrier B."/>
            <person name="Cho G.Y."/>
            <person name="Coelho S.M."/>
            <person name="Collen J."/>
            <person name="Corre E."/>
            <person name="Da Silva C."/>
            <person name="Delage L."/>
            <person name="Delaroque N."/>
            <person name="Dittami S.M."/>
            <person name="Doulbeau S."/>
            <person name="Elias M."/>
            <person name="Farnham G."/>
            <person name="Gachon C.M."/>
            <person name="Gschloessl B."/>
            <person name="Heesch S."/>
            <person name="Jabbari K."/>
            <person name="Jubin C."/>
            <person name="Kawai H."/>
            <person name="Kimura K."/>
            <person name="Kloareg B."/>
            <person name="Kupper F.C."/>
            <person name="Lang D."/>
            <person name="Le Bail A."/>
            <person name="Leblanc C."/>
            <person name="Lerouge P."/>
            <person name="Lohr M."/>
            <person name="Lopez P.J."/>
            <person name="Martens C."/>
            <person name="Maumus F."/>
            <person name="Michel G."/>
            <person name="Miranda-Saavedra D."/>
            <person name="Morales J."/>
            <person name="Moreau H."/>
            <person name="Motomura T."/>
            <person name="Nagasato C."/>
            <person name="Napoli C.A."/>
            <person name="Nelson D.R."/>
            <person name="Nyvall-Collen P."/>
            <person name="Peters A.F."/>
            <person name="Pommier C."/>
            <person name="Potin P."/>
            <person name="Poulain J."/>
            <person name="Quesneville H."/>
            <person name="Read B."/>
            <person name="Rensing S.A."/>
            <person name="Ritter A."/>
            <person name="Rousvoal S."/>
            <person name="Samanta M."/>
            <person name="Samson G."/>
            <person name="Schroeder D.C."/>
            <person name="Segurens B."/>
            <person name="Strittmatter M."/>
            <person name="Tonon T."/>
            <person name="Tregear J.W."/>
            <person name="Valentin K."/>
            <person name="von Dassow P."/>
            <person name="Yamagishi T."/>
            <person name="Van de Peer Y."/>
            <person name="Wincker P."/>
        </authorList>
    </citation>
    <scope>NUCLEOTIDE SEQUENCE [LARGE SCALE GENOMIC DNA]</scope>
    <source>
        <strain evidence="4">Ec32 / CCAP1310/4</strain>
    </source>
</reference>
<feature type="compositionally biased region" description="Low complexity" evidence="1">
    <location>
        <begin position="86"/>
        <end position="101"/>
    </location>
</feature>
<dbReference type="Proteomes" id="UP000002630">
    <property type="component" value="Linkage Group LG27"/>
</dbReference>
<evidence type="ECO:0000259" key="2">
    <source>
        <dbReference type="Pfam" id="PF12323"/>
    </source>
</evidence>
<dbReference type="EMBL" id="FN649752">
    <property type="protein sequence ID" value="CBJ31691.1"/>
    <property type="molecule type" value="Genomic_DNA"/>
</dbReference>
<evidence type="ECO:0000313" key="3">
    <source>
        <dbReference type="EMBL" id="CBJ31691.1"/>
    </source>
</evidence>
<evidence type="ECO:0000313" key="4">
    <source>
        <dbReference type="Proteomes" id="UP000002630"/>
    </source>
</evidence>
<feature type="domain" description="Transposase putative helix-turn-helix" evidence="2">
    <location>
        <begin position="231"/>
        <end position="258"/>
    </location>
</feature>
<sequence>MSTEQQQARGLDDFWQEPWAQDTWVSTISQNPAAQGLQPSGWMYTSHPGKQDSLDFDLGSSFSQASSEDPPSPGSPPLNHGQWKRGSTASTASSCGSISVSGGAGHQPIEHHHHHHHHHHHAPIASTASLSSTLPMTPPPGLAHERFVHPAAAAAGGGGGGSGGGGVPHPHAHSQSLLATMGARSGTSRSSSVESDTSPALSLYGGAGGGGGGGGGGGPCAFQILGYQTLELLPTAQQRQTLQKWFGVVRWIHNRAVDALRVDSSVSATSLRAAVAESESEHEWAAAVPLAIRDATVAQLVGALHLAQRSAEVAAAATGEAVMAEPLGTAAQNKALKYRTRKDRLEQIVLRADGFQYGIPYPDYFGYAPLASSVPIPDRLPSDAILVRSTERFYLCIREAC</sequence>
<dbReference type="InterPro" id="IPR021027">
    <property type="entry name" value="Transposase_put_HTH"/>
</dbReference>
<gene>
    <name evidence="3" type="ORF">Esi_0274_0027</name>
</gene>
<feature type="compositionally biased region" description="Low complexity" evidence="1">
    <location>
        <begin position="123"/>
        <end position="135"/>
    </location>
</feature>
<organism evidence="3 4">
    <name type="scientific">Ectocarpus siliculosus</name>
    <name type="common">Brown alga</name>
    <name type="synonym">Conferva siliculosa</name>
    <dbReference type="NCBI Taxonomy" id="2880"/>
    <lineage>
        <taxon>Eukaryota</taxon>
        <taxon>Sar</taxon>
        <taxon>Stramenopiles</taxon>
        <taxon>Ochrophyta</taxon>
        <taxon>PX clade</taxon>
        <taxon>Phaeophyceae</taxon>
        <taxon>Ectocarpales</taxon>
        <taxon>Ectocarpaceae</taxon>
        <taxon>Ectocarpus</taxon>
    </lineage>
</organism>
<keyword evidence="4" id="KW-1185">Reference proteome</keyword>
<feature type="compositionally biased region" description="Gly residues" evidence="1">
    <location>
        <begin position="155"/>
        <end position="167"/>
    </location>
</feature>
<dbReference type="Pfam" id="PF12323">
    <property type="entry name" value="HTH_OrfB_IS605"/>
    <property type="match status" value="1"/>
</dbReference>
<feature type="region of interest" description="Disordered" evidence="1">
    <location>
        <begin position="25"/>
        <end position="173"/>
    </location>
</feature>
<dbReference type="OrthoDB" id="10403545at2759"/>
<dbReference type="EMBL" id="FN648458">
    <property type="protein sequence ID" value="CBJ31691.1"/>
    <property type="molecule type" value="Genomic_DNA"/>
</dbReference>
<feature type="compositionally biased region" description="Low complexity" evidence="1">
    <location>
        <begin position="56"/>
        <end position="69"/>
    </location>
</feature>
<name>D7FUM4_ECTSI</name>
<proteinExistence type="predicted"/>
<dbReference type="InParanoid" id="D7FUM4"/>
<evidence type="ECO:0000256" key="1">
    <source>
        <dbReference type="SAM" id="MobiDB-lite"/>
    </source>
</evidence>
<dbReference type="AlphaFoldDB" id="D7FUM4"/>